<dbReference type="InterPro" id="IPR001638">
    <property type="entry name" value="Solute-binding_3/MltF_N"/>
</dbReference>
<dbReference type="Proteomes" id="UP000584374">
    <property type="component" value="Unassembled WGS sequence"/>
</dbReference>
<name>A0A840QKF8_9PSEU</name>
<sequence length="94" mass="9659">MAAFSLLRRVATVLVAPLVAVSGCALGEPQADPFPLGTSADPALVATVPAEVRASGTLTIATGSDYAPLEFKNEDGKLTGFEVDITRAWRPSSG</sequence>
<protein>
    <submittedName>
        <fullName evidence="3">ABC-type amino acid transport substrate-binding protein</fullName>
    </submittedName>
</protein>
<evidence type="ECO:0000313" key="4">
    <source>
        <dbReference type="Proteomes" id="UP000584374"/>
    </source>
</evidence>
<dbReference type="SUPFAM" id="SSF53850">
    <property type="entry name" value="Periplasmic binding protein-like II"/>
    <property type="match status" value="1"/>
</dbReference>
<dbReference type="AlphaFoldDB" id="A0A840QKF8"/>
<gene>
    <name evidence="3" type="ORF">BJ970_007465</name>
</gene>
<keyword evidence="4" id="KW-1185">Reference proteome</keyword>
<proteinExistence type="predicted"/>
<keyword evidence="1" id="KW-0732">Signal</keyword>
<organism evidence="3 4">
    <name type="scientific">Saccharopolyspora phatthalungensis</name>
    <dbReference type="NCBI Taxonomy" id="664693"/>
    <lineage>
        <taxon>Bacteria</taxon>
        <taxon>Bacillati</taxon>
        <taxon>Actinomycetota</taxon>
        <taxon>Actinomycetes</taxon>
        <taxon>Pseudonocardiales</taxon>
        <taxon>Pseudonocardiaceae</taxon>
        <taxon>Saccharopolyspora</taxon>
    </lineage>
</organism>
<feature type="signal peptide" evidence="1">
    <location>
        <begin position="1"/>
        <end position="27"/>
    </location>
</feature>
<evidence type="ECO:0000313" key="3">
    <source>
        <dbReference type="EMBL" id="MBB5159865.1"/>
    </source>
</evidence>
<dbReference type="Gene3D" id="3.40.190.10">
    <property type="entry name" value="Periplasmic binding protein-like II"/>
    <property type="match status" value="1"/>
</dbReference>
<dbReference type="Pfam" id="PF00497">
    <property type="entry name" value="SBP_bac_3"/>
    <property type="match status" value="1"/>
</dbReference>
<dbReference type="EMBL" id="JACHIW010000003">
    <property type="protein sequence ID" value="MBB5159865.1"/>
    <property type="molecule type" value="Genomic_DNA"/>
</dbReference>
<comment type="caution">
    <text evidence="3">The sequence shown here is derived from an EMBL/GenBank/DDBJ whole genome shotgun (WGS) entry which is preliminary data.</text>
</comment>
<feature type="domain" description="Solute-binding protein family 3/N-terminal" evidence="2">
    <location>
        <begin position="58"/>
        <end position="89"/>
    </location>
</feature>
<accession>A0A840QKF8</accession>
<evidence type="ECO:0000259" key="2">
    <source>
        <dbReference type="Pfam" id="PF00497"/>
    </source>
</evidence>
<reference evidence="3 4" key="1">
    <citation type="submission" date="2020-08" db="EMBL/GenBank/DDBJ databases">
        <title>Sequencing the genomes of 1000 actinobacteria strains.</title>
        <authorList>
            <person name="Klenk H.-P."/>
        </authorList>
    </citation>
    <scope>NUCLEOTIDE SEQUENCE [LARGE SCALE GENOMIC DNA]</scope>
    <source>
        <strain evidence="3 4">DSM 45584</strain>
    </source>
</reference>
<feature type="chain" id="PRO_5039631476" evidence="1">
    <location>
        <begin position="28"/>
        <end position="94"/>
    </location>
</feature>
<evidence type="ECO:0000256" key="1">
    <source>
        <dbReference type="SAM" id="SignalP"/>
    </source>
</evidence>